<keyword evidence="7" id="KW-1185">Reference proteome</keyword>
<organism evidence="6 7">
    <name type="scientific">Govanella unica</name>
    <dbReference type="NCBI Taxonomy" id="2975056"/>
    <lineage>
        <taxon>Bacteria</taxon>
        <taxon>Pseudomonadati</taxon>
        <taxon>Pseudomonadota</taxon>
        <taxon>Alphaproteobacteria</taxon>
        <taxon>Emcibacterales</taxon>
        <taxon>Govanellaceae</taxon>
        <taxon>Govanella</taxon>
    </lineage>
</organism>
<dbReference type="Gene3D" id="3.40.1410.10">
    <property type="entry name" value="Chorismate lyase-like"/>
    <property type="match status" value="1"/>
</dbReference>
<protein>
    <recommendedName>
        <fullName evidence="4">Histidine utilization repressor</fullName>
    </recommendedName>
</protein>
<dbReference type="InterPro" id="IPR036390">
    <property type="entry name" value="WH_DNA-bd_sf"/>
</dbReference>
<proteinExistence type="predicted"/>
<dbReference type="SMART" id="SM00345">
    <property type="entry name" value="HTH_GNTR"/>
    <property type="match status" value="1"/>
</dbReference>
<dbReference type="GO" id="GO:0006547">
    <property type="term" value="P:L-histidine metabolic process"/>
    <property type="evidence" value="ECO:0007669"/>
    <property type="project" value="UniProtKB-UniRule"/>
</dbReference>
<sequence length="232" mass="25773">MTPLYQQIKNHIREHIGAGTWGPGQRVPSENELVRTLGASRMTVNRALREMTDEGILHRVAGVGTFVADRTAYAHPLEVRNIAEEIRARGHQHSAQVVTLETMRAGGELAGNFGVPPKTNLFHSLILHSENGVPLQIEDRYVNPAVAPDYMSIDFAKTTPYEYLVRVAPLQEAEHVLRAVMPGDSVRKLLGMAEGEPALLLLRRTWSNGVVTSTVRLYYPGSRYELAGRFNP</sequence>
<feature type="domain" description="HTH gntR-type" evidence="5">
    <location>
        <begin position="2"/>
        <end position="70"/>
    </location>
</feature>
<dbReference type="Pfam" id="PF07702">
    <property type="entry name" value="UTRA"/>
    <property type="match status" value="1"/>
</dbReference>
<evidence type="ECO:0000256" key="2">
    <source>
        <dbReference type="ARBA" id="ARBA00023125"/>
    </source>
</evidence>
<evidence type="ECO:0000259" key="5">
    <source>
        <dbReference type="PROSITE" id="PS50949"/>
    </source>
</evidence>
<dbReference type="Proteomes" id="UP001141619">
    <property type="component" value="Unassembled WGS sequence"/>
</dbReference>
<dbReference type="PROSITE" id="PS50949">
    <property type="entry name" value="HTH_GNTR"/>
    <property type="match status" value="1"/>
</dbReference>
<keyword evidence="3" id="KW-0804">Transcription</keyword>
<keyword evidence="1" id="KW-0805">Transcription regulation</keyword>
<dbReference type="InterPro" id="IPR028978">
    <property type="entry name" value="Chorismate_lyase_/UTRA_dom_sf"/>
</dbReference>
<gene>
    <name evidence="6" type="primary">hutC</name>
    <name evidence="6" type="ORF">NYP16_00425</name>
</gene>
<dbReference type="GO" id="GO:0045892">
    <property type="term" value="P:negative regulation of DNA-templated transcription"/>
    <property type="evidence" value="ECO:0007669"/>
    <property type="project" value="UniProtKB-UniRule"/>
</dbReference>
<dbReference type="InterPro" id="IPR050679">
    <property type="entry name" value="Bact_HTH_transcr_reg"/>
</dbReference>
<dbReference type="AlphaFoldDB" id="A0A9X3Z602"/>
<dbReference type="EMBL" id="JANWOI010000001">
    <property type="protein sequence ID" value="MDA5192424.1"/>
    <property type="molecule type" value="Genomic_DNA"/>
</dbReference>
<dbReference type="InterPro" id="IPR036388">
    <property type="entry name" value="WH-like_DNA-bd_sf"/>
</dbReference>
<evidence type="ECO:0000256" key="3">
    <source>
        <dbReference type="ARBA" id="ARBA00023163"/>
    </source>
</evidence>
<dbReference type="Pfam" id="PF00392">
    <property type="entry name" value="GntR"/>
    <property type="match status" value="1"/>
</dbReference>
<evidence type="ECO:0000313" key="7">
    <source>
        <dbReference type="Proteomes" id="UP001141619"/>
    </source>
</evidence>
<dbReference type="GO" id="GO:0003700">
    <property type="term" value="F:DNA-binding transcription factor activity"/>
    <property type="evidence" value="ECO:0007669"/>
    <property type="project" value="UniProtKB-UniRule"/>
</dbReference>
<evidence type="ECO:0000256" key="1">
    <source>
        <dbReference type="ARBA" id="ARBA00023015"/>
    </source>
</evidence>
<dbReference type="FunFam" id="1.10.10.10:FF:000079">
    <property type="entry name" value="GntR family transcriptional regulator"/>
    <property type="match status" value="1"/>
</dbReference>
<dbReference type="PANTHER" id="PTHR44846:SF16">
    <property type="entry name" value="TRANSCRIPTIONAL REGULATOR PHNF-RELATED"/>
    <property type="match status" value="1"/>
</dbReference>
<name>A0A9X3Z602_9PROT</name>
<dbReference type="GO" id="GO:0003677">
    <property type="term" value="F:DNA binding"/>
    <property type="evidence" value="ECO:0007669"/>
    <property type="project" value="UniProtKB-UniRule"/>
</dbReference>
<dbReference type="PANTHER" id="PTHR44846">
    <property type="entry name" value="MANNOSYL-D-GLYCERATE TRANSPORT/METABOLISM SYSTEM REPRESSOR MNGR-RELATED"/>
    <property type="match status" value="1"/>
</dbReference>
<evidence type="ECO:0000313" key="6">
    <source>
        <dbReference type="EMBL" id="MDA5192424.1"/>
    </source>
</evidence>
<dbReference type="NCBIfam" id="TIGR02018">
    <property type="entry name" value="his_ut_repres"/>
    <property type="match status" value="1"/>
</dbReference>
<dbReference type="InterPro" id="IPR000524">
    <property type="entry name" value="Tscrpt_reg_HTH_GntR"/>
</dbReference>
<dbReference type="InterPro" id="IPR010248">
    <property type="entry name" value="His_ut_repres"/>
</dbReference>
<dbReference type="SUPFAM" id="SSF46785">
    <property type="entry name" value="Winged helix' DNA-binding domain"/>
    <property type="match status" value="1"/>
</dbReference>
<dbReference type="InterPro" id="IPR011663">
    <property type="entry name" value="UTRA"/>
</dbReference>
<accession>A0A9X3Z602</accession>
<evidence type="ECO:0000256" key="4">
    <source>
        <dbReference type="NCBIfam" id="TIGR02018"/>
    </source>
</evidence>
<dbReference type="RefSeq" id="WP_274942132.1">
    <property type="nucleotide sequence ID" value="NZ_JANWOI010000001.1"/>
</dbReference>
<dbReference type="SMART" id="SM00866">
    <property type="entry name" value="UTRA"/>
    <property type="match status" value="1"/>
</dbReference>
<dbReference type="CDD" id="cd07377">
    <property type="entry name" value="WHTH_GntR"/>
    <property type="match status" value="1"/>
</dbReference>
<dbReference type="PRINTS" id="PR00035">
    <property type="entry name" value="HTHGNTR"/>
</dbReference>
<reference evidence="6" key="1">
    <citation type="submission" date="2022-08" db="EMBL/GenBank/DDBJ databases">
        <authorList>
            <person name="Vandamme P."/>
            <person name="Hettiarachchi A."/>
            <person name="Peeters C."/>
            <person name="Cnockaert M."/>
            <person name="Carlier A."/>
        </authorList>
    </citation>
    <scope>NUCLEOTIDE SEQUENCE</scope>
    <source>
        <strain evidence="6">LMG 31809</strain>
    </source>
</reference>
<keyword evidence="2" id="KW-0238">DNA-binding</keyword>
<dbReference type="Gene3D" id="1.10.10.10">
    <property type="entry name" value="Winged helix-like DNA-binding domain superfamily/Winged helix DNA-binding domain"/>
    <property type="match status" value="1"/>
</dbReference>
<comment type="caution">
    <text evidence="6">The sequence shown here is derived from an EMBL/GenBank/DDBJ whole genome shotgun (WGS) entry which is preliminary data.</text>
</comment>
<reference evidence="6" key="2">
    <citation type="journal article" date="2023" name="Syst. Appl. Microbiol.">
        <title>Govania unica gen. nov., sp. nov., a rare biosphere bacterium that represents a novel family in the class Alphaproteobacteria.</title>
        <authorList>
            <person name="Vandamme P."/>
            <person name="Peeters C."/>
            <person name="Hettiarachchi A."/>
            <person name="Cnockaert M."/>
            <person name="Carlier A."/>
        </authorList>
    </citation>
    <scope>NUCLEOTIDE SEQUENCE</scope>
    <source>
        <strain evidence="6">LMG 31809</strain>
    </source>
</reference>
<dbReference type="SUPFAM" id="SSF64288">
    <property type="entry name" value="Chorismate lyase-like"/>
    <property type="match status" value="1"/>
</dbReference>